<dbReference type="InterPro" id="IPR001214">
    <property type="entry name" value="SET_dom"/>
</dbReference>
<feature type="domain" description="SET" evidence="2">
    <location>
        <begin position="204"/>
        <end position="308"/>
    </location>
</feature>
<evidence type="ECO:0000313" key="3">
    <source>
        <dbReference type="EMBL" id="SCU69013.1"/>
    </source>
</evidence>
<feature type="coiled-coil region" evidence="1">
    <location>
        <begin position="342"/>
        <end position="371"/>
    </location>
</feature>
<proteinExistence type="predicted"/>
<dbReference type="PANTHER" id="PTHR12350:SF5">
    <property type="entry name" value="SET DOMAIN-CONTAINING PROTEIN"/>
    <property type="match status" value="1"/>
</dbReference>
<sequence length="384" mass="44222">MFSQTRCSACIGKELYSRASTLPRDFYEACAKHFGIKMHQETFIGVRSSQIRGLFLSPSINKPLEANKPIATIPLSSLYTVTNIHTKPDTLHHVTLSNVRDAIRDVEFKAMTSQFYLGLQMSAIISSLPDITRAQNAEEMERITQILRGGAMPWARLIDDEDFNEQFVFGMYGMALDSWQRQSYEEMTKVFHRNITSIHEKTNPPFSVDTFRRITRLILARAEHFPPLEYYNGSVLWRRVLRFVRRWSKIPEPSELCLVPLLDLVNHSNRPNCAIRIGPSAAMDGRPAVTIYSIARINPGQEICRHYNFAINRPNALFRYGFLPFDLISIVEHDAIDEYLVKNQHMLREETEEAQIKRAKERAELQRLEQIFQKARSGSVPADS</sequence>
<comment type="caution">
    <text evidence="3">The sequence shown here is derived from an EMBL/GenBank/DDBJ whole genome shotgun (WGS) entry which is preliminary data.</text>
</comment>
<evidence type="ECO:0000313" key="4">
    <source>
        <dbReference type="Proteomes" id="UP000195570"/>
    </source>
</evidence>
<dbReference type="InterPro" id="IPR053201">
    <property type="entry name" value="Flavunoidine_N-MTase"/>
</dbReference>
<dbReference type="InterPro" id="IPR046341">
    <property type="entry name" value="SET_dom_sf"/>
</dbReference>
<accession>A0A1G4I9Y2</accession>
<dbReference type="SUPFAM" id="SSF82199">
    <property type="entry name" value="SET domain"/>
    <property type="match status" value="1"/>
</dbReference>
<dbReference type="AlphaFoldDB" id="A0A1G4I9Y2"/>
<dbReference type="Gene3D" id="3.90.1410.10">
    <property type="entry name" value="set domain protein methyltransferase, domain 1"/>
    <property type="match status" value="1"/>
</dbReference>
<dbReference type="Proteomes" id="UP000195570">
    <property type="component" value="Unassembled WGS sequence"/>
</dbReference>
<dbReference type="EMBL" id="CZPT02001130">
    <property type="protein sequence ID" value="SCU69013.1"/>
    <property type="molecule type" value="Genomic_DNA"/>
</dbReference>
<dbReference type="PANTHER" id="PTHR12350">
    <property type="entry name" value="HISTONE-LYSINE N-METHYLTRANSFERASE-RELATED"/>
    <property type="match status" value="1"/>
</dbReference>
<organism evidence="3 4">
    <name type="scientific">Trypanosoma equiperdum</name>
    <dbReference type="NCBI Taxonomy" id="5694"/>
    <lineage>
        <taxon>Eukaryota</taxon>
        <taxon>Discoba</taxon>
        <taxon>Euglenozoa</taxon>
        <taxon>Kinetoplastea</taxon>
        <taxon>Metakinetoplastina</taxon>
        <taxon>Trypanosomatida</taxon>
        <taxon>Trypanosomatidae</taxon>
        <taxon>Trypanosoma</taxon>
    </lineage>
</organism>
<dbReference type="RefSeq" id="XP_067080064.1">
    <property type="nucleotide sequence ID" value="XM_067223963.1"/>
</dbReference>
<evidence type="ECO:0000256" key="1">
    <source>
        <dbReference type="SAM" id="Coils"/>
    </source>
</evidence>
<evidence type="ECO:0000259" key="2">
    <source>
        <dbReference type="PROSITE" id="PS50280"/>
    </source>
</evidence>
<name>A0A1G4I9Y2_TRYEQ</name>
<keyword evidence="1" id="KW-0175">Coiled coil</keyword>
<dbReference type="CDD" id="cd10527">
    <property type="entry name" value="SET_LSMT"/>
    <property type="match status" value="1"/>
</dbReference>
<dbReference type="VEuPathDB" id="TriTrypDB:TEOVI_000644800"/>
<dbReference type="PROSITE" id="PS50280">
    <property type="entry name" value="SET"/>
    <property type="match status" value="1"/>
</dbReference>
<dbReference type="GeneID" id="92380382"/>
<keyword evidence="4" id="KW-1185">Reference proteome</keyword>
<dbReference type="Pfam" id="PF00856">
    <property type="entry name" value="SET"/>
    <property type="match status" value="1"/>
</dbReference>
<reference evidence="3" key="1">
    <citation type="submission" date="2016-09" db="EMBL/GenBank/DDBJ databases">
        <authorList>
            <person name="Hebert L."/>
            <person name="Moumen B."/>
        </authorList>
    </citation>
    <scope>NUCLEOTIDE SEQUENCE [LARGE SCALE GENOMIC DNA]</scope>
    <source>
        <strain evidence="3">OVI</strain>
    </source>
</reference>
<protein>
    <submittedName>
        <fullName evidence="3">SET domain containing protein, putative</fullName>
    </submittedName>
</protein>
<gene>
    <name evidence="3" type="ORF">TEOVI_000644800</name>
</gene>